<keyword evidence="2" id="KW-1185">Reference proteome</keyword>
<dbReference type="SUPFAM" id="SSF117916">
    <property type="entry name" value="Fe-S cluster assembly (FSCA) domain-like"/>
    <property type="match status" value="1"/>
</dbReference>
<organism evidence="1 2">
    <name type="scientific">Bacteriovorax stolpii</name>
    <name type="common">Bdellovibrio stolpii</name>
    <dbReference type="NCBI Taxonomy" id="960"/>
    <lineage>
        <taxon>Bacteria</taxon>
        <taxon>Pseudomonadati</taxon>
        <taxon>Bdellovibrionota</taxon>
        <taxon>Bacteriovoracia</taxon>
        <taxon>Bacteriovoracales</taxon>
        <taxon>Bacteriovoracaceae</taxon>
        <taxon>Bacteriovorax</taxon>
    </lineage>
</organism>
<reference evidence="1 2" key="1">
    <citation type="submission" date="2018-01" db="EMBL/GenBank/DDBJ databases">
        <title>Complete genome sequence of Bacteriovorax stolpii DSM12778.</title>
        <authorList>
            <person name="Tang B."/>
            <person name="Chang J."/>
        </authorList>
    </citation>
    <scope>NUCLEOTIDE SEQUENCE [LARGE SCALE GENOMIC DNA]</scope>
    <source>
        <strain evidence="1 2">DSM 12778</strain>
    </source>
</reference>
<dbReference type="KEGG" id="bsto:C0V70_02245"/>
<dbReference type="OrthoDB" id="9796965at2"/>
<evidence type="ECO:0000313" key="2">
    <source>
        <dbReference type="Proteomes" id="UP000235584"/>
    </source>
</evidence>
<dbReference type="InterPro" id="IPR001075">
    <property type="entry name" value="NIF_FeS_clus_asmbl_NifU_C"/>
</dbReference>
<dbReference type="AlphaFoldDB" id="A0A2K9NPE7"/>
<dbReference type="GO" id="GO:0005506">
    <property type="term" value="F:iron ion binding"/>
    <property type="evidence" value="ECO:0007669"/>
    <property type="project" value="InterPro"/>
</dbReference>
<dbReference type="Gene3D" id="3.30.300.130">
    <property type="entry name" value="Fe-S cluster assembly (FSCA)"/>
    <property type="match status" value="1"/>
</dbReference>
<evidence type="ECO:0000313" key="1">
    <source>
        <dbReference type="EMBL" id="AUN96945.1"/>
    </source>
</evidence>
<sequence>MIRKLENLFDEQVRPALAAHGGNVEIVDLDNNVLFLRLQGGCQGCSSSNATLKQGIQTLVKQNFPEITDVVDITDHESGENPYM</sequence>
<proteinExistence type="predicted"/>
<dbReference type="PANTHER" id="PTHR11178">
    <property type="entry name" value="IRON-SULFUR CLUSTER SCAFFOLD PROTEIN NFU-RELATED"/>
    <property type="match status" value="1"/>
</dbReference>
<dbReference type="PANTHER" id="PTHR11178:SF51">
    <property type="entry name" value="FE_S BIOGENESIS PROTEIN NFUA"/>
    <property type="match status" value="1"/>
</dbReference>
<dbReference type="InterPro" id="IPR034904">
    <property type="entry name" value="FSCA_dom_sf"/>
</dbReference>
<gene>
    <name evidence="1" type="ORF">C0V70_02245</name>
</gene>
<dbReference type="Pfam" id="PF01106">
    <property type="entry name" value="NifU"/>
    <property type="match status" value="1"/>
</dbReference>
<protein>
    <submittedName>
        <fullName evidence="1">Uncharacterized protein</fullName>
    </submittedName>
</protein>
<dbReference type="EMBL" id="CP025704">
    <property type="protein sequence ID" value="AUN96945.1"/>
    <property type="molecule type" value="Genomic_DNA"/>
</dbReference>
<accession>A0A2K9NPE7</accession>
<dbReference type="GO" id="GO:0051536">
    <property type="term" value="F:iron-sulfur cluster binding"/>
    <property type="evidence" value="ECO:0007669"/>
    <property type="project" value="InterPro"/>
</dbReference>
<dbReference type="RefSeq" id="WP_102242240.1">
    <property type="nucleotide sequence ID" value="NZ_CP025704.1"/>
</dbReference>
<dbReference type="Proteomes" id="UP000235584">
    <property type="component" value="Chromosome"/>
</dbReference>
<name>A0A2K9NPE7_BACTC</name>
<dbReference type="GO" id="GO:0016226">
    <property type="term" value="P:iron-sulfur cluster assembly"/>
    <property type="evidence" value="ECO:0007669"/>
    <property type="project" value="InterPro"/>
</dbReference>